<sequence length="96" mass="10068">MSALTVAGGAAVILAMAVLGVRRALRVPREGLGGPQPLRRAPSGVVTPRPFPMAQRLPWQAGGPHTAKELPQPQVWEALGLVKLKPPPIRAALKSS</sequence>
<evidence type="ECO:0000313" key="2">
    <source>
        <dbReference type="EMBL" id="TGH19151.1"/>
    </source>
</evidence>
<evidence type="ECO:0000313" key="3">
    <source>
        <dbReference type="Proteomes" id="UP000315454"/>
    </source>
</evidence>
<comment type="caution">
    <text evidence="2">The sequence shown here is derived from an EMBL/GenBank/DDBJ whole genome shotgun (WGS) entry which is preliminary data.</text>
</comment>
<reference evidence="2 3" key="1">
    <citation type="journal article" date="2019" name="mSystems">
        <title>Life at home and on the roam: Genomic adaptions reflect the dual lifestyle of an intracellular, facultative symbiont.</title>
        <authorList>
            <person name="Burgsdorf I."/>
        </authorList>
    </citation>
    <scope>NUCLEOTIDE SEQUENCE [LARGE SCALE GENOMIC DNA]</scope>
    <source>
        <strain evidence="2">277cI</strain>
    </source>
</reference>
<dbReference type="Proteomes" id="UP000315454">
    <property type="component" value="Unassembled WGS sequence"/>
</dbReference>
<organism evidence="2 3">
    <name type="scientific">Aphanocapsa feldmannii 277cI</name>
    <dbReference type="NCBI Taxonomy" id="2507554"/>
    <lineage>
        <taxon>Bacteria</taxon>
        <taxon>Bacillati</taxon>
        <taxon>Cyanobacteriota</taxon>
        <taxon>Cyanophyceae</taxon>
        <taxon>Oscillatoriophycideae</taxon>
        <taxon>Chroococcales</taxon>
        <taxon>Microcystaceae</taxon>
        <taxon>Aphanocapsa</taxon>
    </lineage>
</organism>
<dbReference type="AlphaFoldDB" id="A0A524RRR5"/>
<feature type="region of interest" description="Disordered" evidence="1">
    <location>
        <begin position="29"/>
        <end position="68"/>
    </location>
</feature>
<gene>
    <name evidence="2" type="ORF">ERJ68_08720</name>
</gene>
<protein>
    <submittedName>
        <fullName evidence="2">Uncharacterized protein</fullName>
    </submittedName>
</protein>
<dbReference type="EMBL" id="SRMN01000164">
    <property type="protein sequence ID" value="TGH19151.1"/>
    <property type="molecule type" value="Genomic_DNA"/>
</dbReference>
<evidence type="ECO:0000256" key="1">
    <source>
        <dbReference type="SAM" id="MobiDB-lite"/>
    </source>
</evidence>
<proteinExistence type="predicted"/>
<name>A0A524RRR5_9CHRO</name>
<accession>A0A524RRR5</accession>